<evidence type="ECO:0000313" key="5">
    <source>
        <dbReference type="Proteomes" id="UP000316096"/>
    </source>
</evidence>
<dbReference type="OrthoDB" id="9758509at2"/>
<dbReference type="InterPro" id="IPR037165">
    <property type="entry name" value="AldOxase/xan_DH_Mopterin-bd_sf"/>
</dbReference>
<dbReference type="InterPro" id="IPR036856">
    <property type="entry name" value="Ald_Oxase/Xan_DH_a/b_sf"/>
</dbReference>
<dbReference type="Gene3D" id="3.90.1170.50">
    <property type="entry name" value="Aldehyde oxidase/xanthine dehydrogenase, a/b hammerhead"/>
    <property type="match status" value="1"/>
</dbReference>
<feature type="domain" description="Aldehyde oxidase/xanthine dehydrogenase a/b hammerhead" evidence="3">
    <location>
        <begin position="18"/>
        <end position="127"/>
    </location>
</feature>
<comment type="caution">
    <text evidence="4">The sequence shown here is derived from an EMBL/GenBank/DDBJ whole genome shotgun (WGS) entry which is preliminary data.</text>
</comment>
<dbReference type="PANTHER" id="PTHR11908">
    <property type="entry name" value="XANTHINE DEHYDROGENASE"/>
    <property type="match status" value="1"/>
</dbReference>
<dbReference type="SUPFAM" id="SSF56003">
    <property type="entry name" value="Molybdenum cofactor-binding domain"/>
    <property type="match status" value="1"/>
</dbReference>
<evidence type="ECO:0000259" key="3">
    <source>
        <dbReference type="SMART" id="SM01008"/>
    </source>
</evidence>
<evidence type="ECO:0000256" key="2">
    <source>
        <dbReference type="ARBA" id="ARBA00023002"/>
    </source>
</evidence>
<dbReference type="Gene3D" id="3.30.365.10">
    <property type="entry name" value="Aldehyde oxidase/xanthine dehydrogenase, molybdopterin binding domain"/>
    <property type="match status" value="4"/>
</dbReference>
<protein>
    <submittedName>
        <fullName evidence="4">Carbon-monoxide dehydrogenase large subunit</fullName>
    </submittedName>
</protein>
<dbReference type="SUPFAM" id="SSF54665">
    <property type="entry name" value="CO dehydrogenase molybdoprotein N-domain-like"/>
    <property type="match status" value="1"/>
</dbReference>
<dbReference type="InterPro" id="IPR016208">
    <property type="entry name" value="Ald_Oxase/xanthine_DH-like"/>
</dbReference>
<evidence type="ECO:0000313" key="4">
    <source>
        <dbReference type="EMBL" id="TQL98957.1"/>
    </source>
</evidence>
<dbReference type="GO" id="GO:0005506">
    <property type="term" value="F:iron ion binding"/>
    <property type="evidence" value="ECO:0007669"/>
    <property type="project" value="InterPro"/>
</dbReference>
<dbReference type="AlphaFoldDB" id="A0A543CPT4"/>
<reference evidence="4 5" key="1">
    <citation type="submission" date="2019-06" db="EMBL/GenBank/DDBJ databases">
        <title>Sequencing the genomes of 1000 actinobacteria strains.</title>
        <authorList>
            <person name="Klenk H.-P."/>
        </authorList>
    </citation>
    <scope>NUCLEOTIDE SEQUENCE [LARGE SCALE GENOMIC DNA]</scope>
    <source>
        <strain evidence="4 5">DSM 102200</strain>
    </source>
</reference>
<dbReference type="Pfam" id="PF02738">
    <property type="entry name" value="MoCoBD_1"/>
    <property type="match status" value="1"/>
</dbReference>
<gene>
    <name evidence="4" type="ORF">FB559_4610</name>
</gene>
<name>A0A543CPT4_9ACTN</name>
<dbReference type="Pfam" id="PF20256">
    <property type="entry name" value="MoCoBD_2"/>
    <property type="match status" value="1"/>
</dbReference>
<sequence length="753" mass="79840">MSILGTRVVRTEDPRLLTAGAIYLEDLRLPELQGAAYATFVRSPMAHARITEIDVSAALAEPGVVAVLTARDLDDIPDQSGAAGAEPLLAVDVVRFAGEPVAIVLTEESYQGEDAAELVSVDYEELPAVIGVQQGLSDETLLFPGSDSNVVGKGGAESFDDAAFAGCEVVVERTIVNQRVAAAPLEVRAAAARWAEDRLTLWVSTQNVHGVRDQTAGRLGLDPGAVRVVAPDVGGGFGAKIGADRETIVVGWAARRLGRPVRWVETRNENLMGMSHGRAQRHTVTIGGSRDGRVAAYRLDIVQDCGAYIRLGTMLPNLTMLMAGGVYDLPRIETAYRAVLTNTTPIGAYRGAGRPEATAAIERAMDLFAAEIGMDPTEVRRVNFVAPDKFPFTTKTGATYDTGEYAKALDTVLEAAGYEELRAEQRRRRERGDPLQLGIGVSTYVEITGGGPEAGETARLSVHDDGTVTVWTGSSPHGQGHATAWAMLVQDELGIPMDRVTVRHGDTDVLKEGVGTFGSRSLQLGGTAVHNAAVEVKERARELAADEMEADPADLVLDVESGTWTVRGVPGQGVSWARLAERAGPDGLSADTKFATNQATFPFGAHVAVVEVDLETGRPRLVRHVTVDDAGPVLNPILAEGQRHGGIAQGAAQALYEEVAYDEYGNPVTATLMDYTFITAAELPSFELVAMETPTSANPLGVKGIGEAGTIGSTPAVQSAVVDALAHLGIRHIDMPATPERVWTAINEARTAQ</sequence>
<dbReference type="GO" id="GO:0016491">
    <property type="term" value="F:oxidoreductase activity"/>
    <property type="evidence" value="ECO:0007669"/>
    <property type="project" value="UniProtKB-KW"/>
</dbReference>
<proteinExistence type="predicted"/>
<dbReference type="SMART" id="SM01008">
    <property type="entry name" value="Ald_Xan_dh_C"/>
    <property type="match status" value="1"/>
</dbReference>
<organism evidence="4 5">
    <name type="scientific">Actinoallomurus bryophytorum</name>
    <dbReference type="NCBI Taxonomy" id="1490222"/>
    <lineage>
        <taxon>Bacteria</taxon>
        <taxon>Bacillati</taxon>
        <taxon>Actinomycetota</taxon>
        <taxon>Actinomycetes</taxon>
        <taxon>Streptosporangiales</taxon>
        <taxon>Thermomonosporaceae</taxon>
        <taxon>Actinoallomurus</taxon>
    </lineage>
</organism>
<dbReference type="Proteomes" id="UP000316096">
    <property type="component" value="Unassembled WGS sequence"/>
</dbReference>
<accession>A0A543CPT4</accession>
<keyword evidence="2" id="KW-0560">Oxidoreductase</keyword>
<dbReference type="InterPro" id="IPR000674">
    <property type="entry name" value="Ald_Oxase/Xan_DH_a/b"/>
</dbReference>
<evidence type="ECO:0000256" key="1">
    <source>
        <dbReference type="ARBA" id="ARBA00022505"/>
    </source>
</evidence>
<dbReference type="InterPro" id="IPR008274">
    <property type="entry name" value="AldOxase/xan_DH_MoCoBD1"/>
</dbReference>
<dbReference type="Pfam" id="PF01315">
    <property type="entry name" value="Ald_Xan_dh_C"/>
    <property type="match status" value="1"/>
</dbReference>
<dbReference type="RefSeq" id="WP_141957501.1">
    <property type="nucleotide sequence ID" value="NZ_VFOZ01000001.1"/>
</dbReference>
<dbReference type="PANTHER" id="PTHR11908:SF132">
    <property type="entry name" value="ALDEHYDE OXIDASE 1-RELATED"/>
    <property type="match status" value="1"/>
</dbReference>
<keyword evidence="1" id="KW-0500">Molybdenum</keyword>
<keyword evidence="5" id="KW-1185">Reference proteome</keyword>
<dbReference type="InterPro" id="IPR046867">
    <property type="entry name" value="AldOxase/xan_DH_MoCoBD2"/>
</dbReference>
<dbReference type="EMBL" id="VFOZ01000001">
    <property type="protein sequence ID" value="TQL98957.1"/>
    <property type="molecule type" value="Genomic_DNA"/>
</dbReference>